<dbReference type="InterPro" id="IPR050388">
    <property type="entry name" value="ABC_Ni/Peptide_Import"/>
</dbReference>
<dbReference type="RefSeq" id="WP_425310752.1">
    <property type="nucleotide sequence ID" value="NZ_CP154795.1"/>
</dbReference>
<comment type="subcellular location">
    <subcellularLocation>
        <location evidence="1">Cell membrane</location>
        <topology evidence="1">Peripheral membrane protein</topology>
    </subcellularLocation>
</comment>
<dbReference type="Gene3D" id="3.40.50.300">
    <property type="entry name" value="P-loop containing nucleotide triphosphate hydrolases"/>
    <property type="match status" value="1"/>
</dbReference>
<evidence type="ECO:0000256" key="2">
    <source>
        <dbReference type="ARBA" id="ARBA00005417"/>
    </source>
</evidence>
<dbReference type="PANTHER" id="PTHR43297:SF2">
    <property type="entry name" value="DIPEPTIDE TRANSPORT ATP-BINDING PROTEIN DPPD"/>
    <property type="match status" value="1"/>
</dbReference>
<evidence type="ECO:0000256" key="6">
    <source>
        <dbReference type="ARBA" id="ARBA00022840"/>
    </source>
</evidence>
<evidence type="ECO:0000313" key="9">
    <source>
        <dbReference type="EMBL" id="XAN09299.1"/>
    </source>
</evidence>
<dbReference type="PANTHER" id="PTHR43297">
    <property type="entry name" value="OLIGOPEPTIDE TRANSPORT ATP-BINDING PROTEIN APPD"/>
    <property type="match status" value="1"/>
</dbReference>
<comment type="similarity">
    <text evidence="2">Belongs to the ABC transporter superfamily.</text>
</comment>
<dbReference type="GO" id="GO:0005524">
    <property type="term" value="F:ATP binding"/>
    <property type="evidence" value="ECO:0007669"/>
    <property type="project" value="UniProtKB-KW"/>
</dbReference>
<dbReference type="Pfam" id="PF08352">
    <property type="entry name" value="oligo_HPY"/>
    <property type="match status" value="1"/>
</dbReference>
<keyword evidence="10" id="KW-1185">Reference proteome</keyword>
<dbReference type="InterPro" id="IPR003593">
    <property type="entry name" value="AAA+_ATPase"/>
</dbReference>
<dbReference type="SMART" id="SM00382">
    <property type="entry name" value="AAA"/>
    <property type="match status" value="1"/>
</dbReference>
<evidence type="ECO:0000256" key="1">
    <source>
        <dbReference type="ARBA" id="ARBA00004202"/>
    </source>
</evidence>
<dbReference type="PROSITE" id="PS50893">
    <property type="entry name" value="ABC_TRANSPORTER_2"/>
    <property type="match status" value="1"/>
</dbReference>
<keyword evidence="7" id="KW-0472">Membrane</keyword>
<feature type="domain" description="ABC transporter" evidence="8">
    <location>
        <begin position="12"/>
        <end position="255"/>
    </location>
</feature>
<dbReference type="InterPro" id="IPR003439">
    <property type="entry name" value="ABC_transporter-like_ATP-bd"/>
</dbReference>
<sequence length="290" mass="29730">MATRAEVTGLTLRIPTRVAGRPTFVHAATDVSITLAAGRVHALVGESGSGKSVLASTLTGLLPPGTRVSGRVVVDGIDVTPALGTPRHRIWGLLRGRVVGSVAQSAATSFTPTRTIGSQLLEAIEALGGTRSVDELADIARLPAWALAAYPHELSGGLVGRAAVAAALAGQPSIIVADEPTASLDRDLAGQVLDLLRDQADAGASVLLITHDVAGLLDRAVADDVSVMYAGRIVERGGAAQVWDDPRAAYTRALLAALPRNGLHVVPGDPPALTDLAEGVRFEDRVGGAL</sequence>
<keyword evidence="4" id="KW-1003">Cell membrane</keyword>
<dbReference type="Proteomes" id="UP001442841">
    <property type="component" value="Chromosome"/>
</dbReference>
<evidence type="ECO:0000313" key="10">
    <source>
        <dbReference type="Proteomes" id="UP001442841"/>
    </source>
</evidence>
<proteinExistence type="inferred from homology"/>
<keyword evidence="6 9" id="KW-0067">ATP-binding</keyword>
<evidence type="ECO:0000256" key="4">
    <source>
        <dbReference type="ARBA" id="ARBA00022475"/>
    </source>
</evidence>
<protein>
    <submittedName>
        <fullName evidence="9">ABC transporter ATP-binding protein</fullName>
    </submittedName>
</protein>
<evidence type="ECO:0000256" key="5">
    <source>
        <dbReference type="ARBA" id="ARBA00022741"/>
    </source>
</evidence>
<dbReference type="SUPFAM" id="SSF52540">
    <property type="entry name" value="P-loop containing nucleoside triphosphate hydrolases"/>
    <property type="match status" value="1"/>
</dbReference>
<dbReference type="EMBL" id="CP154795">
    <property type="protein sequence ID" value="XAN09299.1"/>
    <property type="molecule type" value="Genomic_DNA"/>
</dbReference>
<evidence type="ECO:0000259" key="8">
    <source>
        <dbReference type="PROSITE" id="PS50893"/>
    </source>
</evidence>
<dbReference type="InterPro" id="IPR013563">
    <property type="entry name" value="Oligopep_ABC_C"/>
</dbReference>
<organism evidence="9 10">
    <name type="scientific">Ammonicoccus fulvus</name>
    <dbReference type="NCBI Taxonomy" id="3138240"/>
    <lineage>
        <taxon>Bacteria</taxon>
        <taxon>Bacillati</taxon>
        <taxon>Actinomycetota</taxon>
        <taxon>Actinomycetes</taxon>
        <taxon>Propionibacteriales</taxon>
        <taxon>Propionibacteriaceae</taxon>
        <taxon>Ammonicoccus</taxon>
    </lineage>
</organism>
<evidence type="ECO:0000256" key="7">
    <source>
        <dbReference type="ARBA" id="ARBA00023136"/>
    </source>
</evidence>
<gene>
    <name evidence="9" type="ORF">AADG42_18900</name>
</gene>
<evidence type="ECO:0000256" key="3">
    <source>
        <dbReference type="ARBA" id="ARBA00022448"/>
    </source>
</evidence>
<reference evidence="9 10" key="1">
    <citation type="submission" date="2024-04" db="EMBL/GenBank/DDBJ databases">
        <title>Isolation of an actinomycete strain from pig manure.</title>
        <authorList>
            <person name="Gong T."/>
            <person name="Yu Z."/>
            <person name="An M."/>
            <person name="Wei C."/>
            <person name="Yang W."/>
            <person name="Liu L."/>
        </authorList>
    </citation>
    <scope>NUCLEOTIDE SEQUENCE [LARGE SCALE GENOMIC DNA]</scope>
    <source>
        <strain evidence="9 10">ZF39</strain>
    </source>
</reference>
<keyword evidence="3" id="KW-0813">Transport</keyword>
<name>A0ABZ3FT66_9ACTN</name>
<dbReference type="Pfam" id="PF00005">
    <property type="entry name" value="ABC_tran"/>
    <property type="match status" value="1"/>
</dbReference>
<keyword evidence="5" id="KW-0547">Nucleotide-binding</keyword>
<dbReference type="InterPro" id="IPR027417">
    <property type="entry name" value="P-loop_NTPase"/>
</dbReference>
<accession>A0ABZ3FT66</accession>